<keyword evidence="6" id="KW-0472">Membrane</keyword>
<feature type="repeat" description="TPR" evidence="5">
    <location>
        <begin position="161"/>
        <end position="194"/>
    </location>
</feature>
<keyword evidence="3" id="KW-0201">Cytochrome c-type biogenesis</keyword>
<dbReference type="InterPro" id="IPR056413">
    <property type="entry name" value="TPR_CcmH_CycH"/>
</dbReference>
<comment type="caution">
    <text evidence="8">The sequence shown here is derived from an EMBL/GenBank/DDBJ whole genome shotgun (WGS) entry which is preliminary data.</text>
</comment>
<dbReference type="InterPro" id="IPR019734">
    <property type="entry name" value="TPR_rpt"/>
</dbReference>
<protein>
    <submittedName>
        <fullName evidence="8">C-type cytochrome biogenesis protein CcmI</fullName>
    </submittedName>
</protein>
<feature type="transmembrane region" description="Helical" evidence="6">
    <location>
        <begin position="6"/>
        <end position="22"/>
    </location>
</feature>
<keyword evidence="4 5" id="KW-0802">TPR repeat</keyword>
<feature type="transmembrane region" description="Helical" evidence="6">
    <location>
        <begin position="100"/>
        <end position="120"/>
    </location>
</feature>
<feature type="domain" description="Cytochrome c-type biogenesis protein H TPR" evidence="7">
    <location>
        <begin position="140"/>
        <end position="266"/>
    </location>
</feature>
<evidence type="ECO:0000256" key="6">
    <source>
        <dbReference type="SAM" id="Phobius"/>
    </source>
</evidence>
<name>A0ABT0D8Q9_9HYPH</name>
<evidence type="ECO:0000313" key="8">
    <source>
        <dbReference type="EMBL" id="MCK0196331.1"/>
    </source>
</evidence>
<evidence type="ECO:0000256" key="4">
    <source>
        <dbReference type="ARBA" id="ARBA00022803"/>
    </source>
</evidence>
<dbReference type="EMBL" id="JALKCH010000003">
    <property type="protein sequence ID" value="MCK0196331.1"/>
    <property type="molecule type" value="Genomic_DNA"/>
</dbReference>
<dbReference type="RefSeq" id="WP_247027314.1">
    <property type="nucleotide sequence ID" value="NZ_JALKCH010000003.1"/>
</dbReference>
<evidence type="ECO:0000259" key="7">
    <source>
        <dbReference type="Pfam" id="PF23914"/>
    </source>
</evidence>
<sequence length="387" mass="40315">MTLWIVFLALTAAAIFAVLWPLRIGAGGPAAVDGTDEHEADLAVYRDQLAEIERDRLSGLIAGSEAEAARAEVARRMLRAAESGGRAEPGSRASDRRRRIAAVVALVGVPVLAGGLYVMLGSPTLPGQPLAARLSDDPAKADIALLVRKVEAHLEANPNDGRGYEVVAPIYYRTGRLDDAVRAWQNAIRLSGSNAGRETGLGEALTARAAGVVTADAQAAFERAVKLEPEAVKANYYLGLAAVQDGRRDEAIARWSRMVAGAPADAPWLPTVKGALDKLAGGGATPAPAAKDANGAGPSTADVAAVAAMTPEQRSAMVRGMVERLAGRLAQDGSDLEGWLKLVRAWNVLGETDKAKAAAVDARRNFVGNDAALAQIDALSRELGLGS</sequence>
<keyword evidence="6" id="KW-1133">Transmembrane helix</keyword>
<evidence type="ECO:0000256" key="3">
    <source>
        <dbReference type="ARBA" id="ARBA00022748"/>
    </source>
</evidence>
<dbReference type="InterPro" id="IPR017560">
    <property type="entry name" value="Cyt_c_biogenesis_CcmI"/>
</dbReference>
<dbReference type="Pfam" id="PF23914">
    <property type="entry name" value="TPR_CcmH_CycH"/>
    <property type="match status" value="1"/>
</dbReference>
<gene>
    <name evidence="8" type="primary">ccmI</name>
    <name evidence="8" type="ORF">MWN34_05325</name>
</gene>
<dbReference type="InterPro" id="IPR011990">
    <property type="entry name" value="TPR-like_helical_dom_sf"/>
</dbReference>
<dbReference type="PANTHER" id="PTHR47870">
    <property type="entry name" value="CYTOCHROME C-TYPE BIOGENESIS PROTEIN CCMH"/>
    <property type="match status" value="1"/>
</dbReference>
<evidence type="ECO:0000256" key="5">
    <source>
        <dbReference type="PROSITE-ProRule" id="PRU00339"/>
    </source>
</evidence>
<dbReference type="Gene3D" id="1.25.40.10">
    <property type="entry name" value="Tetratricopeptide repeat domain"/>
    <property type="match status" value="1"/>
</dbReference>
<dbReference type="NCBIfam" id="TIGR03142">
    <property type="entry name" value="cytochro_ccmI"/>
    <property type="match status" value="1"/>
</dbReference>
<evidence type="ECO:0000256" key="1">
    <source>
        <dbReference type="ARBA" id="ARBA00004196"/>
    </source>
</evidence>
<keyword evidence="9" id="KW-1185">Reference proteome</keyword>
<dbReference type="SUPFAM" id="SSF48452">
    <property type="entry name" value="TPR-like"/>
    <property type="match status" value="1"/>
</dbReference>
<proteinExistence type="predicted"/>
<reference evidence="8 9" key="1">
    <citation type="submission" date="2022-04" db="EMBL/GenBank/DDBJ databases">
        <authorList>
            <person name="Grouzdev D.S."/>
            <person name="Pantiukh K.S."/>
            <person name="Krutkina M.S."/>
        </authorList>
    </citation>
    <scope>NUCLEOTIDE SEQUENCE [LARGE SCALE GENOMIC DNA]</scope>
    <source>
        <strain evidence="8 9">6x-1</strain>
    </source>
</reference>
<dbReference type="InterPro" id="IPR051263">
    <property type="entry name" value="C-type_cytochrome_biogenesis"/>
</dbReference>
<keyword evidence="6" id="KW-0812">Transmembrane</keyword>
<organism evidence="8 9">
    <name type="scientific">Ancylobacter crimeensis</name>
    <dbReference type="NCBI Taxonomy" id="2579147"/>
    <lineage>
        <taxon>Bacteria</taxon>
        <taxon>Pseudomonadati</taxon>
        <taxon>Pseudomonadota</taxon>
        <taxon>Alphaproteobacteria</taxon>
        <taxon>Hyphomicrobiales</taxon>
        <taxon>Xanthobacteraceae</taxon>
        <taxon>Ancylobacter</taxon>
    </lineage>
</organism>
<dbReference type="PANTHER" id="PTHR47870:SF1">
    <property type="entry name" value="CYTOCHROME C-TYPE BIOGENESIS PROTEIN CCMH"/>
    <property type="match status" value="1"/>
</dbReference>
<dbReference type="PROSITE" id="PS50005">
    <property type="entry name" value="TPR"/>
    <property type="match status" value="1"/>
</dbReference>
<keyword evidence="2" id="KW-0677">Repeat</keyword>
<dbReference type="Proteomes" id="UP001203284">
    <property type="component" value="Unassembled WGS sequence"/>
</dbReference>
<evidence type="ECO:0000313" key="9">
    <source>
        <dbReference type="Proteomes" id="UP001203284"/>
    </source>
</evidence>
<accession>A0ABT0D8Q9</accession>
<comment type="subcellular location">
    <subcellularLocation>
        <location evidence="1">Cell envelope</location>
    </subcellularLocation>
</comment>
<evidence type="ECO:0000256" key="2">
    <source>
        <dbReference type="ARBA" id="ARBA00022737"/>
    </source>
</evidence>